<evidence type="ECO:0000256" key="3">
    <source>
        <dbReference type="ARBA" id="ARBA00022801"/>
    </source>
</evidence>
<proteinExistence type="predicted"/>
<dbReference type="EMBL" id="AM901564">
    <property type="protein sequence ID" value="CAQ48374.1"/>
    <property type="molecule type" value="Genomic_DNA"/>
</dbReference>
<dbReference type="GO" id="GO:0003676">
    <property type="term" value="F:nucleic acid binding"/>
    <property type="evidence" value="ECO:0007669"/>
    <property type="project" value="InterPro"/>
</dbReference>
<gene>
    <name evidence="6" type="primary">parB</name>
    <name evidence="6" type="ORF">R7K_033</name>
</gene>
<evidence type="ECO:0000256" key="4">
    <source>
        <dbReference type="SAM" id="SignalP"/>
    </source>
</evidence>
<evidence type="ECO:0000259" key="5">
    <source>
        <dbReference type="PROSITE" id="PS50830"/>
    </source>
</evidence>
<dbReference type="InterPro" id="IPR016071">
    <property type="entry name" value="Staphylococal_nuclease_OB-fold"/>
</dbReference>
<dbReference type="GO" id="GO:0004519">
    <property type="term" value="F:endonuclease activity"/>
    <property type="evidence" value="ECO:0007669"/>
    <property type="project" value="UniProtKB-KW"/>
</dbReference>
<dbReference type="InterPro" id="IPR002071">
    <property type="entry name" value="Thermonucl_AS"/>
</dbReference>
<geneLocation type="plasmid" evidence="6">
    <name>R7K</name>
</geneLocation>
<accession>B2G2R0</accession>
<dbReference type="PANTHER" id="PTHR12302:SF3">
    <property type="entry name" value="SERINE_THREONINE-PROTEIN KINASE 31"/>
    <property type="match status" value="1"/>
</dbReference>
<feature type="signal peptide" evidence="4">
    <location>
        <begin position="1"/>
        <end position="28"/>
    </location>
</feature>
<dbReference type="PROSITE" id="PS50830">
    <property type="entry name" value="TNASE_3"/>
    <property type="match status" value="1"/>
</dbReference>
<dbReference type="GO" id="GO:0016787">
    <property type="term" value="F:hydrolase activity"/>
    <property type="evidence" value="ECO:0007669"/>
    <property type="project" value="UniProtKB-KW"/>
</dbReference>
<evidence type="ECO:0000256" key="1">
    <source>
        <dbReference type="ARBA" id="ARBA00022722"/>
    </source>
</evidence>
<keyword evidence="1" id="KW-0540">Nuclease</keyword>
<dbReference type="AlphaFoldDB" id="B2G2R0"/>
<dbReference type="PROSITE" id="PS01123">
    <property type="entry name" value="TNASE_1"/>
    <property type="match status" value="1"/>
</dbReference>
<dbReference type="SMART" id="SM00318">
    <property type="entry name" value="SNc"/>
    <property type="match status" value="1"/>
</dbReference>
<dbReference type="InterPro" id="IPR035437">
    <property type="entry name" value="SNase_OB-fold_sf"/>
</dbReference>
<organism evidence="6">
    <name type="scientific">Providencia rettgeri</name>
    <dbReference type="NCBI Taxonomy" id="587"/>
    <lineage>
        <taxon>Bacteria</taxon>
        <taxon>Pseudomonadati</taxon>
        <taxon>Pseudomonadota</taxon>
        <taxon>Gammaproteobacteria</taxon>
        <taxon>Enterobacterales</taxon>
        <taxon>Morganellaceae</taxon>
        <taxon>Providencia</taxon>
    </lineage>
</organism>
<feature type="domain" description="TNase-like" evidence="5">
    <location>
        <begin position="28"/>
        <end position="159"/>
    </location>
</feature>
<evidence type="ECO:0000256" key="2">
    <source>
        <dbReference type="ARBA" id="ARBA00022759"/>
    </source>
</evidence>
<dbReference type="RefSeq" id="WP_012414179.1">
    <property type="nucleotide sequence ID" value="NC_010643.1"/>
</dbReference>
<dbReference type="Gene3D" id="2.40.50.90">
    <property type="match status" value="1"/>
</dbReference>
<protein>
    <submittedName>
        <fullName evidence="6">Nuclease</fullName>
    </submittedName>
</protein>
<keyword evidence="3" id="KW-0378">Hydrolase</keyword>
<feature type="chain" id="PRO_5002776546" evidence="4">
    <location>
        <begin position="29"/>
        <end position="177"/>
    </location>
</feature>
<sequence>MKSALAALAALRAVAAAVVLIVSVPAWADFRGEVVRILDGDTIDVLVNRQTIRVRLADIDAPESGQAFGSRARQRLADLTFRQEVQVTEKEVDQYGRTLGVVYAPLQYPGGQTQLTNINAIMVQEGMAWAYRYYGKPTDAQMYEYEKEARRQRLGLWSDPNAQEPWKWRRASKNATN</sequence>
<dbReference type="Pfam" id="PF00565">
    <property type="entry name" value="SNase"/>
    <property type="match status" value="1"/>
</dbReference>
<evidence type="ECO:0000313" key="6">
    <source>
        <dbReference type="EMBL" id="CAQ48374.1"/>
    </source>
</evidence>
<dbReference type="PANTHER" id="PTHR12302">
    <property type="entry name" value="EBNA2 BINDING PROTEIN P100"/>
    <property type="match status" value="1"/>
</dbReference>
<reference evidence="6" key="1">
    <citation type="journal article" date="2008" name="Antimicrob. Agents Chemother.">
        <title>Different pathways to acquiring resistance genes illustrated by the recent evolution of IncW plasmids.</title>
        <authorList>
            <person name="Revilla C."/>
            <person name="Garcillan-Barcia M.P."/>
            <person name="Fernandez-Lopez R."/>
            <person name="Thomson N.R."/>
            <person name="Sanders M."/>
            <person name="Cheung M."/>
            <person name="Thomas C.M."/>
            <person name="de la Cruz F."/>
        </authorList>
    </citation>
    <scope>NUCLEOTIDE SEQUENCE [LARGE SCALE GENOMIC DNA]</scope>
    <source>
        <plasmid evidence="6">R7K</plasmid>
    </source>
</reference>
<dbReference type="CDD" id="cd00175">
    <property type="entry name" value="SNc"/>
    <property type="match status" value="1"/>
</dbReference>
<name>B2G2R0_PRORE</name>
<keyword evidence="2" id="KW-0255">Endonuclease</keyword>
<keyword evidence="6" id="KW-0614">Plasmid</keyword>
<dbReference type="SUPFAM" id="SSF50199">
    <property type="entry name" value="Staphylococcal nuclease"/>
    <property type="match status" value="1"/>
</dbReference>
<keyword evidence="4" id="KW-0732">Signal</keyword>